<accession>A0A8J2PXQ8</accession>
<protein>
    <submittedName>
        <fullName evidence="1">Uncharacterized protein</fullName>
    </submittedName>
</protein>
<sequence length="37" mass="4192">MLLLLSAIGYTYTKKLFHLEAGNLYHVYPPVIAKTDP</sequence>
<keyword evidence="2" id="KW-1185">Reference proteome</keyword>
<name>A0A8J2PXQ8_9HEXA</name>
<evidence type="ECO:0000313" key="2">
    <source>
        <dbReference type="Proteomes" id="UP000708208"/>
    </source>
</evidence>
<proteinExistence type="predicted"/>
<dbReference type="AlphaFoldDB" id="A0A8J2PXQ8"/>
<comment type="caution">
    <text evidence="1">The sequence shown here is derived from an EMBL/GenBank/DDBJ whole genome shotgun (WGS) entry which is preliminary data.</text>
</comment>
<organism evidence="1 2">
    <name type="scientific">Allacma fusca</name>
    <dbReference type="NCBI Taxonomy" id="39272"/>
    <lineage>
        <taxon>Eukaryota</taxon>
        <taxon>Metazoa</taxon>
        <taxon>Ecdysozoa</taxon>
        <taxon>Arthropoda</taxon>
        <taxon>Hexapoda</taxon>
        <taxon>Collembola</taxon>
        <taxon>Symphypleona</taxon>
        <taxon>Sminthuridae</taxon>
        <taxon>Allacma</taxon>
    </lineage>
</organism>
<feature type="non-terminal residue" evidence="1">
    <location>
        <position position="1"/>
    </location>
</feature>
<dbReference type="EMBL" id="CAJVCH010537822">
    <property type="protein sequence ID" value="CAG7825900.1"/>
    <property type="molecule type" value="Genomic_DNA"/>
</dbReference>
<dbReference type="Proteomes" id="UP000708208">
    <property type="component" value="Unassembled WGS sequence"/>
</dbReference>
<evidence type="ECO:0000313" key="1">
    <source>
        <dbReference type="EMBL" id="CAG7825900.1"/>
    </source>
</evidence>
<gene>
    <name evidence="1" type="ORF">AFUS01_LOCUS35981</name>
</gene>
<reference evidence="1" key="1">
    <citation type="submission" date="2021-06" db="EMBL/GenBank/DDBJ databases">
        <authorList>
            <person name="Hodson N. C."/>
            <person name="Mongue J. A."/>
            <person name="Jaron S. K."/>
        </authorList>
    </citation>
    <scope>NUCLEOTIDE SEQUENCE</scope>
</reference>